<keyword evidence="4" id="KW-1185">Reference proteome</keyword>
<accession>A0A3N4JGE6</accession>
<feature type="compositionally biased region" description="Low complexity" evidence="1">
    <location>
        <begin position="182"/>
        <end position="222"/>
    </location>
</feature>
<protein>
    <recommendedName>
        <fullName evidence="5">Circumsporozoite protein</fullName>
    </recommendedName>
</protein>
<keyword evidence="2" id="KW-0732">Signal</keyword>
<evidence type="ECO:0008006" key="5">
    <source>
        <dbReference type="Google" id="ProtNLM"/>
    </source>
</evidence>
<dbReference type="EMBL" id="ML120463">
    <property type="protein sequence ID" value="RPA92914.1"/>
    <property type="molecule type" value="Genomic_DNA"/>
</dbReference>
<evidence type="ECO:0000313" key="4">
    <source>
        <dbReference type="Proteomes" id="UP000276215"/>
    </source>
</evidence>
<feature type="signal peptide" evidence="2">
    <location>
        <begin position="1"/>
        <end position="19"/>
    </location>
</feature>
<evidence type="ECO:0000256" key="1">
    <source>
        <dbReference type="SAM" id="MobiDB-lite"/>
    </source>
</evidence>
<dbReference type="Proteomes" id="UP000276215">
    <property type="component" value="Unassembled WGS sequence"/>
</dbReference>
<name>A0A3N4JGE6_9PEZI</name>
<feature type="compositionally biased region" description="Basic residues" evidence="1">
    <location>
        <begin position="226"/>
        <end position="242"/>
    </location>
</feature>
<proteinExistence type="predicted"/>
<reference evidence="3 4" key="1">
    <citation type="journal article" date="2018" name="Nat. Ecol. Evol.">
        <title>Pezizomycetes genomes reveal the molecular basis of ectomycorrhizal truffle lifestyle.</title>
        <authorList>
            <person name="Murat C."/>
            <person name="Payen T."/>
            <person name="Noel B."/>
            <person name="Kuo A."/>
            <person name="Morin E."/>
            <person name="Chen J."/>
            <person name="Kohler A."/>
            <person name="Krizsan K."/>
            <person name="Balestrini R."/>
            <person name="Da Silva C."/>
            <person name="Montanini B."/>
            <person name="Hainaut M."/>
            <person name="Levati E."/>
            <person name="Barry K.W."/>
            <person name="Belfiori B."/>
            <person name="Cichocki N."/>
            <person name="Clum A."/>
            <person name="Dockter R.B."/>
            <person name="Fauchery L."/>
            <person name="Guy J."/>
            <person name="Iotti M."/>
            <person name="Le Tacon F."/>
            <person name="Lindquist E.A."/>
            <person name="Lipzen A."/>
            <person name="Malagnac F."/>
            <person name="Mello A."/>
            <person name="Molinier V."/>
            <person name="Miyauchi S."/>
            <person name="Poulain J."/>
            <person name="Riccioni C."/>
            <person name="Rubini A."/>
            <person name="Sitrit Y."/>
            <person name="Splivallo R."/>
            <person name="Traeger S."/>
            <person name="Wang M."/>
            <person name="Zifcakova L."/>
            <person name="Wipf D."/>
            <person name="Zambonelli A."/>
            <person name="Paolocci F."/>
            <person name="Nowrousian M."/>
            <person name="Ottonello S."/>
            <person name="Baldrian P."/>
            <person name="Spatafora J.W."/>
            <person name="Henrissat B."/>
            <person name="Nagy L.G."/>
            <person name="Aury J.M."/>
            <person name="Wincker P."/>
            <person name="Grigoriev I.V."/>
            <person name="Bonfante P."/>
            <person name="Martin F.M."/>
        </authorList>
    </citation>
    <scope>NUCLEOTIDE SEQUENCE [LARGE SCALE GENOMIC DNA]</scope>
    <source>
        <strain evidence="3 4">120613-1</strain>
    </source>
</reference>
<dbReference type="STRING" id="1336337.A0A3N4JGE6"/>
<sequence length="258" mass="25610">MFSKVSIIASTLLVASVRARFNQENAVQGVIAAIGGNNGQAATLAGQSIGTLLAGANACAKLALADQVAALDGAGALNAAKALVQAEKNFNPFAVNIPSVCSDPTLPATQGLRGIIPLIDPAVAGSDAVNTASAASLNTPVAANGKSVADLLTDIGFSSFTAQDAARNNVDAGADGNGNGRGNNNNNNNTGNGNGRGNNNNNNNSAGNAAAGNGAAAAGAANENRKLKKRQERAVKARRLRLPAKFSGGGLKLRSSKG</sequence>
<organism evidence="3 4">
    <name type="scientific">Choiromyces venosus 120613-1</name>
    <dbReference type="NCBI Taxonomy" id="1336337"/>
    <lineage>
        <taxon>Eukaryota</taxon>
        <taxon>Fungi</taxon>
        <taxon>Dikarya</taxon>
        <taxon>Ascomycota</taxon>
        <taxon>Pezizomycotina</taxon>
        <taxon>Pezizomycetes</taxon>
        <taxon>Pezizales</taxon>
        <taxon>Tuberaceae</taxon>
        <taxon>Choiromyces</taxon>
    </lineage>
</organism>
<gene>
    <name evidence="3" type="ORF">L873DRAFT_1708098</name>
</gene>
<dbReference type="AlphaFoldDB" id="A0A3N4JGE6"/>
<dbReference type="OrthoDB" id="2141239at2759"/>
<feature type="chain" id="PRO_5018061228" description="Circumsporozoite protein" evidence="2">
    <location>
        <begin position="20"/>
        <end position="258"/>
    </location>
</feature>
<evidence type="ECO:0000313" key="3">
    <source>
        <dbReference type="EMBL" id="RPA92914.1"/>
    </source>
</evidence>
<feature type="region of interest" description="Disordered" evidence="1">
    <location>
        <begin position="170"/>
        <end position="258"/>
    </location>
</feature>
<evidence type="ECO:0000256" key="2">
    <source>
        <dbReference type="SAM" id="SignalP"/>
    </source>
</evidence>